<evidence type="ECO:0000259" key="1">
    <source>
        <dbReference type="Pfam" id="PF16242"/>
    </source>
</evidence>
<dbReference type="EMBL" id="CP009122">
    <property type="protein sequence ID" value="AJA07548.1"/>
    <property type="molecule type" value="Genomic_DNA"/>
</dbReference>
<dbReference type="Proteomes" id="UP000030907">
    <property type="component" value="Chromosome"/>
</dbReference>
<proteinExistence type="predicted"/>
<protein>
    <submittedName>
        <fullName evidence="2">General stress protein</fullName>
    </submittedName>
</protein>
<dbReference type="SUPFAM" id="SSF50475">
    <property type="entry name" value="FMN-binding split barrel"/>
    <property type="match status" value="1"/>
</dbReference>
<dbReference type="Gene3D" id="2.30.110.10">
    <property type="entry name" value="Electron Transport, Fmn-binding Protein, Chain A"/>
    <property type="match status" value="1"/>
</dbReference>
<reference evidence="2 3" key="1">
    <citation type="journal article" date="2015" name="Int. J. Syst. Evol. Microbiol.">
        <title>Description of Sphingopyxis fribergensis sp. nov. - a soil bacterium with the ability to degrade styrene and phenylacetic acid.</title>
        <authorList>
            <person name="Oelschlagel M."/>
            <person name="Ruckert C."/>
            <person name="Kalinowski J."/>
            <person name="Schmidt G."/>
            <person name="Schlomann M."/>
            <person name="Tischler D."/>
        </authorList>
    </citation>
    <scope>NUCLEOTIDE SEQUENCE [LARGE SCALE GENOMIC DNA]</scope>
    <source>
        <strain evidence="2 3">Kp5.2</strain>
    </source>
</reference>
<keyword evidence="3" id="KW-1185">Reference proteome</keyword>
<organism evidence="2 3">
    <name type="scientific">Sphingopyxis fribergensis</name>
    <dbReference type="NCBI Taxonomy" id="1515612"/>
    <lineage>
        <taxon>Bacteria</taxon>
        <taxon>Pseudomonadati</taxon>
        <taxon>Pseudomonadota</taxon>
        <taxon>Alphaproteobacteria</taxon>
        <taxon>Sphingomonadales</taxon>
        <taxon>Sphingomonadaceae</taxon>
        <taxon>Sphingopyxis</taxon>
    </lineage>
</organism>
<dbReference type="PANTHER" id="PTHR34818:SF1">
    <property type="entry name" value="PROTEIN BLI-3"/>
    <property type="match status" value="1"/>
</dbReference>
<dbReference type="InterPro" id="IPR038725">
    <property type="entry name" value="YdaG_split_barrel_FMN-bd"/>
</dbReference>
<dbReference type="PANTHER" id="PTHR34818">
    <property type="entry name" value="PROTEIN BLI-3"/>
    <property type="match status" value="1"/>
</dbReference>
<gene>
    <name evidence="2" type="ORF">SKP52_03095</name>
</gene>
<name>A0A0A7PEA4_9SPHN</name>
<feature type="domain" description="General stress protein FMN-binding split barrel" evidence="1">
    <location>
        <begin position="6"/>
        <end position="138"/>
    </location>
</feature>
<sequence length="154" mass="16874">MSDDIKKQFWKALADSPYVMLGAAGDREHSIPMNAQLDKDAHGAFWFFTATDNRLSGGGPAMAQFSAKGHDLFACISGTLVHESDRSVLDKLWNNSIAAWYEGGKDDPKLVLLRFDLDNAEIWTADPSIKGLFKLATGMTMKEGELGQHAEVAL</sequence>
<dbReference type="AlphaFoldDB" id="A0A0A7PEA4"/>
<dbReference type="HOGENOM" id="CLU_091428_2_0_5"/>
<accession>A0A0A7PEA4</accession>
<dbReference type="InterPro" id="IPR052917">
    <property type="entry name" value="Stress-Dev_Protein"/>
</dbReference>
<dbReference type="InterPro" id="IPR012349">
    <property type="entry name" value="Split_barrel_FMN-bd"/>
</dbReference>
<dbReference type="RefSeq" id="WP_039571605.1">
    <property type="nucleotide sequence ID" value="NZ_CP009122.1"/>
</dbReference>
<evidence type="ECO:0000313" key="2">
    <source>
        <dbReference type="EMBL" id="AJA07548.1"/>
    </source>
</evidence>
<dbReference type="STRING" id="1515612.SKP52_03095"/>
<dbReference type="Pfam" id="PF16242">
    <property type="entry name" value="Pyrid_ox_like"/>
    <property type="match status" value="1"/>
</dbReference>
<dbReference type="OrthoDB" id="1432662at2"/>
<dbReference type="KEGG" id="sphk:SKP52_03095"/>
<evidence type="ECO:0000313" key="3">
    <source>
        <dbReference type="Proteomes" id="UP000030907"/>
    </source>
</evidence>